<keyword evidence="3" id="KW-1185">Reference proteome</keyword>
<dbReference type="KEGG" id="gtt:GUITHDRAFT_142482"/>
<dbReference type="AlphaFoldDB" id="L1IX81"/>
<protein>
    <submittedName>
        <fullName evidence="1 2">Uncharacterized protein</fullName>
    </submittedName>
</protein>
<evidence type="ECO:0000313" key="2">
    <source>
        <dbReference type="EnsemblProtists" id="EKX40868"/>
    </source>
</evidence>
<dbReference type="Proteomes" id="UP000011087">
    <property type="component" value="Unassembled WGS sequence"/>
</dbReference>
<accession>L1IX81</accession>
<dbReference type="GeneID" id="17297498"/>
<reference evidence="2" key="3">
    <citation type="submission" date="2016-03" db="UniProtKB">
        <authorList>
            <consortium name="EnsemblProtists"/>
        </authorList>
    </citation>
    <scope>IDENTIFICATION</scope>
</reference>
<dbReference type="PaxDb" id="55529-EKX40868"/>
<gene>
    <name evidence="1" type="ORF">GUITHDRAFT_142482</name>
</gene>
<sequence>MPCSEAQECDVYADITTRMIFLNAGDKIREHMTKQSENMTPRKENAILKTSASTETSTTQDGAICAPEPYDYGSYKCTLHETMSPTPRSSSELRFLHELAVLTREADQDSIASAMSTPTSLTPVYHLSSLPSPLMDLGNSHQVYDLPSPSSSRFKIMSASQVELAGNVDGMKQREVPARKPILLQAQMPEYNFDMSGIESCSDRNRISSWKWFDLEVFKGRNTMKHQCIDAVTWQDKYCFALSKEANLWLGRARTLIMSGLVLKYGGYFWLEGKRGNGGRLALEQQLRNRGGWGRGVEQRNRKTAESSNMFSDVQQFVELATFANCDEKSETIDLFFPGTTNGNHGCNTTNTTMTGGNGKSDFGGTMICQSTNGGFGVSSDSYGLDTVDCKLAC</sequence>
<reference evidence="1 3" key="1">
    <citation type="journal article" date="2012" name="Nature">
        <title>Algal genomes reveal evolutionary mosaicism and the fate of nucleomorphs.</title>
        <authorList>
            <consortium name="DOE Joint Genome Institute"/>
            <person name="Curtis B.A."/>
            <person name="Tanifuji G."/>
            <person name="Burki F."/>
            <person name="Gruber A."/>
            <person name="Irimia M."/>
            <person name="Maruyama S."/>
            <person name="Arias M.C."/>
            <person name="Ball S.G."/>
            <person name="Gile G.H."/>
            <person name="Hirakawa Y."/>
            <person name="Hopkins J.F."/>
            <person name="Kuo A."/>
            <person name="Rensing S.A."/>
            <person name="Schmutz J."/>
            <person name="Symeonidi A."/>
            <person name="Elias M."/>
            <person name="Eveleigh R.J."/>
            <person name="Herman E.K."/>
            <person name="Klute M.J."/>
            <person name="Nakayama T."/>
            <person name="Obornik M."/>
            <person name="Reyes-Prieto A."/>
            <person name="Armbrust E.V."/>
            <person name="Aves S.J."/>
            <person name="Beiko R.G."/>
            <person name="Coutinho P."/>
            <person name="Dacks J.B."/>
            <person name="Durnford D.G."/>
            <person name="Fast N.M."/>
            <person name="Green B.R."/>
            <person name="Grisdale C.J."/>
            <person name="Hempel F."/>
            <person name="Henrissat B."/>
            <person name="Hoppner M.P."/>
            <person name="Ishida K."/>
            <person name="Kim E."/>
            <person name="Koreny L."/>
            <person name="Kroth P.G."/>
            <person name="Liu Y."/>
            <person name="Malik S.B."/>
            <person name="Maier U.G."/>
            <person name="McRose D."/>
            <person name="Mock T."/>
            <person name="Neilson J.A."/>
            <person name="Onodera N.T."/>
            <person name="Poole A.M."/>
            <person name="Pritham E.J."/>
            <person name="Richards T.A."/>
            <person name="Rocap G."/>
            <person name="Roy S.W."/>
            <person name="Sarai C."/>
            <person name="Schaack S."/>
            <person name="Shirato S."/>
            <person name="Slamovits C.H."/>
            <person name="Spencer D.F."/>
            <person name="Suzuki S."/>
            <person name="Worden A.Z."/>
            <person name="Zauner S."/>
            <person name="Barry K."/>
            <person name="Bell C."/>
            <person name="Bharti A.K."/>
            <person name="Crow J.A."/>
            <person name="Grimwood J."/>
            <person name="Kramer R."/>
            <person name="Lindquist E."/>
            <person name="Lucas S."/>
            <person name="Salamov A."/>
            <person name="McFadden G.I."/>
            <person name="Lane C.E."/>
            <person name="Keeling P.J."/>
            <person name="Gray M.W."/>
            <person name="Grigoriev I.V."/>
            <person name="Archibald J.M."/>
        </authorList>
    </citation>
    <scope>NUCLEOTIDE SEQUENCE</scope>
    <source>
        <strain evidence="1 3">CCMP2712</strain>
    </source>
</reference>
<reference evidence="3" key="2">
    <citation type="submission" date="2012-11" db="EMBL/GenBank/DDBJ databases">
        <authorList>
            <person name="Kuo A."/>
            <person name="Curtis B.A."/>
            <person name="Tanifuji G."/>
            <person name="Burki F."/>
            <person name="Gruber A."/>
            <person name="Irimia M."/>
            <person name="Maruyama S."/>
            <person name="Arias M.C."/>
            <person name="Ball S.G."/>
            <person name="Gile G.H."/>
            <person name="Hirakawa Y."/>
            <person name="Hopkins J.F."/>
            <person name="Rensing S.A."/>
            <person name="Schmutz J."/>
            <person name="Symeonidi A."/>
            <person name="Elias M."/>
            <person name="Eveleigh R.J."/>
            <person name="Herman E.K."/>
            <person name="Klute M.J."/>
            <person name="Nakayama T."/>
            <person name="Obornik M."/>
            <person name="Reyes-Prieto A."/>
            <person name="Armbrust E.V."/>
            <person name="Aves S.J."/>
            <person name="Beiko R.G."/>
            <person name="Coutinho P."/>
            <person name="Dacks J.B."/>
            <person name="Durnford D.G."/>
            <person name="Fast N.M."/>
            <person name="Green B.R."/>
            <person name="Grisdale C."/>
            <person name="Hempe F."/>
            <person name="Henrissat B."/>
            <person name="Hoppner M.P."/>
            <person name="Ishida K.-I."/>
            <person name="Kim E."/>
            <person name="Koreny L."/>
            <person name="Kroth P.G."/>
            <person name="Liu Y."/>
            <person name="Malik S.-B."/>
            <person name="Maier U.G."/>
            <person name="McRose D."/>
            <person name="Mock T."/>
            <person name="Neilson J.A."/>
            <person name="Onodera N.T."/>
            <person name="Poole A.M."/>
            <person name="Pritham E.J."/>
            <person name="Richards T.A."/>
            <person name="Rocap G."/>
            <person name="Roy S.W."/>
            <person name="Sarai C."/>
            <person name="Schaack S."/>
            <person name="Shirato S."/>
            <person name="Slamovits C.H."/>
            <person name="Spencer D.F."/>
            <person name="Suzuki S."/>
            <person name="Worden A.Z."/>
            <person name="Zauner S."/>
            <person name="Barry K."/>
            <person name="Bell C."/>
            <person name="Bharti A.K."/>
            <person name="Crow J.A."/>
            <person name="Grimwood J."/>
            <person name="Kramer R."/>
            <person name="Lindquist E."/>
            <person name="Lucas S."/>
            <person name="Salamov A."/>
            <person name="McFadden G.I."/>
            <person name="Lane C.E."/>
            <person name="Keeling P.J."/>
            <person name="Gray M.W."/>
            <person name="Grigoriev I.V."/>
            <person name="Archibald J.M."/>
        </authorList>
    </citation>
    <scope>NUCLEOTIDE SEQUENCE</scope>
    <source>
        <strain evidence="3">CCMP2712</strain>
    </source>
</reference>
<dbReference type="EnsemblProtists" id="EKX40868">
    <property type="protein sequence ID" value="EKX40868"/>
    <property type="gene ID" value="GUITHDRAFT_142482"/>
</dbReference>
<evidence type="ECO:0000313" key="3">
    <source>
        <dbReference type="Proteomes" id="UP000011087"/>
    </source>
</evidence>
<organism evidence="1">
    <name type="scientific">Guillardia theta (strain CCMP2712)</name>
    <name type="common">Cryptophyte</name>
    <dbReference type="NCBI Taxonomy" id="905079"/>
    <lineage>
        <taxon>Eukaryota</taxon>
        <taxon>Cryptophyceae</taxon>
        <taxon>Pyrenomonadales</taxon>
        <taxon>Geminigeraceae</taxon>
        <taxon>Guillardia</taxon>
    </lineage>
</organism>
<dbReference type="EMBL" id="JH993028">
    <property type="protein sequence ID" value="EKX40868.1"/>
    <property type="molecule type" value="Genomic_DNA"/>
</dbReference>
<evidence type="ECO:0000313" key="1">
    <source>
        <dbReference type="EMBL" id="EKX40868.1"/>
    </source>
</evidence>
<proteinExistence type="predicted"/>
<dbReference type="HOGENOM" id="CLU_701048_0_0_1"/>
<name>L1IX81_GUITC</name>
<dbReference type="RefSeq" id="XP_005827848.1">
    <property type="nucleotide sequence ID" value="XM_005827791.1"/>
</dbReference>